<dbReference type="EMBL" id="JAOXHL010000001">
    <property type="protein sequence ID" value="MCV3728189.1"/>
    <property type="molecule type" value="Genomic_DNA"/>
</dbReference>
<name>A0ABT3BLR0_9BACT</name>
<protein>
    <submittedName>
        <fullName evidence="1">Uncharacterized protein</fullName>
    </submittedName>
</protein>
<dbReference type="RefSeq" id="WP_263821520.1">
    <property type="nucleotide sequence ID" value="NZ_JAOXHK010000001.1"/>
</dbReference>
<organism evidence="1 2">
    <name type="scientific">Ureaplasma miroungigenitalium</name>
    <dbReference type="NCBI Taxonomy" id="1042321"/>
    <lineage>
        <taxon>Bacteria</taxon>
        <taxon>Bacillati</taxon>
        <taxon>Mycoplasmatota</taxon>
        <taxon>Mycoplasmoidales</taxon>
        <taxon>Mycoplasmoidaceae</taxon>
        <taxon>Ureaplasma</taxon>
    </lineage>
</organism>
<sequence>MKFFNGMTDWEDRLTLEDLDQMEKQGIDVKELRKKLLKRQAEKNVLLEKLGRTDLSRLKPYIQTPRDINTEIFLDIVGEPFIF</sequence>
<evidence type="ECO:0000313" key="1">
    <source>
        <dbReference type="EMBL" id="MCV3728189.1"/>
    </source>
</evidence>
<accession>A0ABT3BLR0</accession>
<dbReference type="Proteomes" id="UP001208245">
    <property type="component" value="Unassembled WGS sequence"/>
</dbReference>
<keyword evidence="2" id="KW-1185">Reference proteome</keyword>
<comment type="caution">
    <text evidence="1">The sequence shown here is derived from an EMBL/GenBank/DDBJ whole genome shotgun (WGS) entry which is preliminary data.</text>
</comment>
<evidence type="ECO:0000313" key="2">
    <source>
        <dbReference type="Proteomes" id="UP001208245"/>
    </source>
</evidence>
<reference evidence="1 2" key="1">
    <citation type="journal article" date="2020" name="Int. J. Syst. Evol. Microbiol.">
        <title>Ureaplasma miroungigenitalium sp. nov. isolated from northern elephant seals (Mirounga angustirostris) and Ureaplasma zalophigenitalium sp. nov. isolated from California sea lions (Zalophus californianus).</title>
        <authorList>
            <person name="Volokhov D.V."/>
            <person name="Gulland F.M."/>
            <person name="Gao Y."/>
            <person name="Chizhikov V.E."/>
        </authorList>
    </citation>
    <scope>NUCLEOTIDE SEQUENCE [LARGE SCALE GENOMIC DNA]</scope>
    <source>
        <strain evidence="1 2">ES3182-GEN</strain>
    </source>
</reference>
<gene>
    <name evidence="1" type="ORF">OF376_00090</name>
</gene>
<proteinExistence type="predicted"/>